<name>A0A084QY72_STAC4</name>
<dbReference type="InParanoid" id="A0A084QY72"/>
<dbReference type="Proteomes" id="UP000028524">
    <property type="component" value="Unassembled WGS sequence"/>
</dbReference>
<feature type="non-terminal residue" evidence="1">
    <location>
        <position position="18"/>
    </location>
</feature>
<proteinExistence type="predicted"/>
<organism evidence="1 2">
    <name type="scientific">Stachybotrys chlorohalonatus (strain IBT 40285)</name>
    <dbReference type="NCBI Taxonomy" id="1283841"/>
    <lineage>
        <taxon>Eukaryota</taxon>
        <taxon>Fungi</taxon>
        <taxon>Dikarya</taxon>
        <taxon>Ascomycota</taxon>
        <taxon>Pezizomycotina</taxon>
        <taxon>Sordariomycetes</taxon>
        <taxon>Hypocreomycetidae</taxon>
        <taxon>Hypocreales</taxon>
        <taxon>Stachybotryaceae</taxon>
        <taxon>Stachybotrys</taxon>
    </lineage>
</organism>
<gene>
    <name evidence="1" type="ORF">S40285_10696</name>
</gene>
<accession>A0A084QY72</accession>
<feature type="non-terminal residue" evidence="1">
    <location>
        <position position="1"/>
    </location>
</feature>
<sequence>VTRTIAKERSQDLRDDYI</sequence>
<dbReference type="EMBL" id="KL659666">
    <property type="protein sequence ID" value="KFA68907.1"/>
    <property type="molecule type" value="Genomic_DNA"/>
</dbReference>
<dbReference type="HOGENOM" id="CLU_3431722_0_0_1"/>
<evidence type="ECO:0000313" key="2">
    <source>
        <dbReference type="Proteomes" id="UP000028524"/>
    </source>
</evidence>
<reference evidence="1 2" key="1">
    <citation type="journal article" date="2014" name="BMC Genomics">
        <title>Comparative genome sequencing reveals chemotype-specific gene clusters in the toxigenic black mold Stachybotrys.</title>
        <authorList>
            <person name="Semeiks J."/>
            <person name="Borek D."/>
            <person name="Otwinowski Z."/>
            <person name="Grishin N.V."/>
        </authorList>
    </citation>
    <scope>NUCLEOTIDE SEQUENCE [LARGE SCALE GENOMIC DNA]</scope>
    <source>
        <strain evidence="1 2">IBT 40285</strain>
    </source>
</reference>
<dbReference type="AlphaFoldDB" id="A0A084QY72"/>
<keyword evidence="2" id="KW-1185">Reference proteome</keyword>
<evidence type="ECO:0000313" key="1">
    <source>
        <dbReference type="EMBL" id="KFA68907.1"/>
    </source>
</evidence>
<protein>
    <submittedName>
        <fullName evidence="1">Uncharacterized protein</fullName>
    </submittedName>
</protein>